<comment type="caution">
    <text evidence="4">The sequence shown here is derived from an EMBL/GenBank/DDBJ whole genome shotgun (WGS) entry which is preliminary data.</text>
</comment>
<dbReference type="Pfam" id="PF00109">
    <property type="entry name" value="ketoacyl-synt"/>
    <property type="match status" value="1"/>
</dbReference>
<name>A0AAX6MBP0_9PEZI</name>
<evidence type="ECO:0000313" key="5">
    <source>
        <dbReference type="Proteomes" id="UP001369815"/>
    </source>
</evidence>
<dbReference type="InterPro" id="IPR050091">
    <property type="entry name" value="PKS_NRPS_Biosynth_Enz"/>
</dbReference>
<dbReference type="SUPFAM" id="SSF53901">
    <property type="entry name" value="Thiolase-like"/>
    <property type="match status" value="1"/>
</dbReference>
<dbReference type="Proteomes" id="UP001369815">
    <property type="component" value="Unassembled WGS sequence"/>
</dbReference>
<dbReference type="GO" id="GO:0006633">
    <property type="term" value="P:fatty acid biosynthetic process"/>
    <property type="evidence" value="ECO:0007669"/>
    <property type="project" value="TreeGrafter"/>
</dbReference>
<dbReference type="SMART" id="SM00825">
    <property type="entry name" value="PKS_KS"/>
    <property type="match status" value="1"/>
</dbReference>
<dbReference type="AlphaFoldDB" id="A0AAX6MBP0"/>
<protein>
    <recommendedName>
        <fullName evidence="3">Ketosynthase family 3 (KS3) domain-containing protein</fullName>
    </recommendedName>
</protein>
<evidence type="ECO:0000313" key="4">
    <source>
        <dbReference type="EMBL" id="KAK6949612.1"/>
    </source>
</evidence>
<proteinExistence type="predicted"/>
<organism evidence="4 5">
    <name type="scientific">Daldinia eschscholtzii</name>
    <dbReference type="NCBI Taxonomy" id="292717"/>
    <lineage>
        <taxon>Eukaryota</taxon>
        <taxon>Fungi</taxon>
        <taxon>Dikarya</taxon>
        <taxon>Ascomycota</taxon>
        <taxon>Pezizomycotina</taxon>
        <taxon>Sordariomycetes</taxon>
        <taxon>Xylariomycetidae</taxon>
        <taxon>Xylariales</taxon>
        <taxon>Hypoxylaceae</taxon>
        <taxon>Daldinia</taxon>
    </lineage>
</organism>
<gene>
    <name evidence="4" type="ORF">Daesc_009695</name>
</gene>
<keyword evidence="2" id="KW-0597">Phosphoprotein</keyword>
<dbReference type="PANTHER" id="PTHR43775">
    <property type="entry name" value="FATTY ACID SYNTHASE"/>
    <property type="match status" value="1"/>
</dbReference>
<dbReference type="PANTHER" id="PTHR43775:SF29">
    <property type="entry name" value="ASPERFURANONE POLYKETIDE SYNTHASE AFOG-RELATED"/>
    <property type="match status" value="1"/>
</dbReference>
<keyword evidence="1" id="KW-0596">Phosphopantetheine</keyword>
<dbReference type="EMBL" id="JBANMG010000009">
    <property type="protein sequence ID" value="KAK6949612.1"/>
    <property type="molecule type" value="Genomic_DNA"/>
</dbReference>
<reference evidence="4 5" key="1">
    <citation type="journal article" date="2024" name="Front Chem Biol">
        <title>Unveiling the potential of Daldinia eschscholtzii MFLUCC 19-0629 through bioactivity and bioinformatics studies for enhanced sustainable agriculture production.</title>
        <authorList>
            <person name="Brooks S."/>
            <person name="Weaver J.A."/>
            <person name="Klomchit A."/>
            <person name="Alharthi S.A."/>
            <person name="Onlamun T."/>
            <person name="Nurani R."/>
            <person name="Vong T.K."/>
            <person name="Alberti F."/>
            <person name="Greco C."/>
        </authorList>
    </citation>
    <scope>NUCLEOTIDE SEQUENCE [LARGE SCALE GENOMIC DNA]</scope>
    <source>
        <strain evidence="4">MFLUCC 19-0629</strain>
    </source>
</reference>
<dbReference type="GO" id="GO:0004312">
    <property type="term" value="F:fatty acid synthase activity"/>
    <property type="evidence" value="ECO:0007669"/>
    <property type="project" value="TreeGrafter"/>
</dbReference>
<dbReference type="InterPro" id="IPR020841">
    <property type="entry name" value="PKS_Beta-ketoAc_synthase_dom"/>
</dbReference>
<evidence type="ECO:0000256" key="1">
    <source>
        <dbReference type="ARBA" id="ARBA00022450"/>
    </source>
</evidence>
<evidence type="ECO:0000259" key="3">
    <source>
        <dbReference type="SMART" id="SM00825"/>
    </source>
</evidence>
<feature type="domain" description="Ketosynthase family 3 (KS3)" evidence="3">
    <location>
        <begin position="5"/>
        <end position="142"/>
    </location>
</feature>
<dbReference type="GO" id="GO:0044550">
    <property type="term" value="P:secondary metabolite biosynthetic process"/>
    <property type="evidence" value="ECO:0007669"/>
    <property type="project" value="TreeGrafter"/>
</dbReference>
<evidence type="ECO:0000256" key="2">
    <source>
        <dbReference type="ARBA" id="ARBA00022553"/>
    </source>
</evidence>
<dbReference type="InterPro" id="IPR016039">
    <property type="entry name" value="Thiolase-like"/>
</dbReference>
<dbReference type="Gene3D" id="3.40.47.10">
    <property type="match status" value="1"/>
</dbReference>
<accession>A0AAX6MBP0</accession>
<dbReference type="InterPro" id="IPR014030">
    <property type="entry name" value="Ketoacyl_synth_N"/>
</dbReference>
<sequence>MTDDIAVVGFSFKLPQDVNDVSSFWEVLENKRNLMTEWPESRIKNGSFEASKEGNLRCRGGHFITDNPAAFDAPFFSVTAKEAASMDPMQRWTLEASYHAFENGEPGIEQITRKPMVLTNDIQLEYHSIDLDPHAVAYTPLQ</sequence>
<keyword evidence="5" id="KW-1185">Reference proteome</keyword>